<organism evidence="4 6">
    <name type="scientific">Didymodactylos carnosus</name>
    <dbReference type="NCBI Taxonomy" id="1234261"/>
    <lineage>
        <taxon>Eukaryota</taxon>
        <taxon>Metazoa</taxon>
        <taxon>Spiralia</taxon>
        <taxon>Gnathifera</taxon>
        <taxon>Rotifera</taxon>
        <taxon>Eurotatoria</taxon>
        <taxon>Bdelloidea</taxon>
        <taxon>Philodinida</taxon>
        <taxon>Philodinidae</taxon>
        <taxon>Didymodactylos</taxon>
    </lineage>
</organism>
<feature type="domain" description="GDP-fucose pyrophosphorylase" evidence="3">
    <location>
        <begin position="80"/>
        <end position="519"/>
    </location>
</feature>
<protein>
    <recommendedName>
        <fullName evidence="3">GDP-fucose pyrophosphorylase domain-containing protein</fullName>
    </recommendedName>
</protein>
<sequence length="577" mass="66274">MIDDCKNVNELKNTTYWDIVIITALDKAQKEAYDSTINERLKTNRIPCGVQYLIVADPWKIGNGGSTMHALHVVEQQLGENFSKNRILLIHAGGYSQRTPTSCCLGKISTSIPKGFPVYDLLDLKLALYSLFPSRMKSGIFLCSSDTIEIFDCGNDINWWIKEDFVAFSHPSTVSVGEQHGVYVLDRSSSKDGILYQALCVLQKPSIEKMKKYNAIHTENNRDRVYTDSLYYFNFNVAKKLMAIWRSELKNEHEETAFYCEIDCYGDFMMPLGKQASISNEFNDNDERTKILKKIFENLRTCQLEVIVLENSTFNHTGTNEEYLDICCNQQAQLFLELDLTKQIGLKLYDNIETQKNINFWQISSITNKISTKTQHPLNIHGCVFHSIIHEKSHTHPRSIIEYCLINIPIIIQINSILSNINIDGTCIPTINRIELPSGLIMQTISVCDNVHNNSQLSYVTFAFEYDASMKKIYNDINEMKYFDKPLSLIANKLNCKIDDLFNKNEKSKSLWNIKLFSLGQTPTQSFIQTWNLISVDTNCFNENLLKRISMADILKIRLVKNILQYRSNMTNNTNNS</sequence>
<dbReference type="PANTHER" id="PTHR15045:SF1">
    <property type="entry name" value="FUCOSE-1-PHOSPHATE GUANYLYLTRANSFERASE"/>
    <property type="match status" value="1"/>
</dbReference>
<dbReference type="AlphaFoldDB" id="A0A813NW06"/>
<gene>
    <name evidence="4" type="ORF">GPM918_LOCUS507</name>
    <name evidence="5" type="ORF">SRO942_LOCUS508</name>
</gene>
<dbReference type="Proteomes" id="UP000663829">
    <property type="component" value="Unassembled WGS sequence"/>
</dbReference>
<evidence type="ECO:0000313" key="5">
    <source>
        <dbReference type="EMBL" id="CAF3524091.1"/>
    </source>
</evidence>
<dbReference type="GO" id="GO:0000166">
    <property type="term" value="F:nucleotide binding"/>
    <property type="evidence" value="ECO:0007669"/>
    <property type="project" value="UniProtKB-KW"/>
</dbReference>
<keyword evidence="6" id="KW-1185">Reference proteome</keyword>
<dbReference type="Proteomes" id="UP000681722">
    <property type="component" value="Unassembled WGS sequence"/>
</dbReference>
<keyword evidence="1" id="KW-0808">Transferase</keyword>
<evidence type="ECO:0000259" key="3">
    <source>
        <dbReference type="Pfam" id="PF07959"/>
    </source>
</evidence>
<dbReference type="GO" id="GO:0042350">
    <property type="term" value="P:GDP-L-fucose biosynthetic process"/>
    <property type="evidence" value="ECO:0007669"/>
    <property type="project" value="UniProtKB-ARBA"/>
</dbReference>
<dbReference type="InterPro" id="IPR012887">
    <property type="entry name" value="GDP_fucose_pyrophosphorylase"/>
</dbReference>
<dbReference type="Pfam" id="PF07959">
    <property type="entry name" value="Fucose_pyrophosphorylase"/>
    <property type="match status" value="1"/>
</dbReference>
<dbReference type="PANTHER" id="PTHR15045">
    <property type="entry name" value="FUCOSE-1-PHOSPHATE GUANYLYLTRANSFERASE"/>
    <property type="match status" value="1"/>
</dbReference>
<dbReference type="GO" id="GO:0016772">
    <property type="term" value="F:transferase activity, transferring phosphorus-containing groups"/>
    <property type="evidence" value="ECO:0007669"/>
    <property type="project" value="InterPro"/>
</dbReference>
<evidence type="ECO:0000313" key="6">
    <source>
        <dbReference type="Proteomes" id="UP000663829"/>
    </source>
</evidence>
<dbReference type="OrthoDB" id="10062280at2759"/>
<accession>A0A813NW06</accession>
<name>A0A813NW06_9BILA</name>
<evidence type="ECO:0000256" key="2">
    <source>
        <dbReference type="ARBA" id="ARBA00022741"/>
    </source>
</evidence>
<dbReference type="EMBL" id="CAJOBC010000040">
    <property type="protein sequence ID" value="CAF3524091.1"/>
    <property type="molecule type" value="Genomic_DNA"/>
</dbReference>
<reference evidence="4" key="1">
    <citation type="submission" date="2021-02" db="EMBL/GenBank/DDBJ databases">
        <authorList>
            <person name="Nowell W R."/>
        </authorList>
    </citation>
    <scope>NUCLEOTIDE SEQUENCE</scope>
</reference>
<dbReference type="EMBL" id="CAJNOQ010000040">
    <property type="protein sequence ID" value="CAF0745371.1"/>
    <property type="molecule type" value="Genomic_DNA"/>
</dbReference>
<proteinExistence type="predicted"/>
<evidence type="ECO:0000256" key="1">
    <source>
        <dbReference type="ARBA" id="ARBA00022679"/>
    </source>
</evidence>
<evidence type="ECO:0000313" key="4">
    <source>
        <dbReference type="EMBL" id="CAF0745371.1"/>
    </source>
</evidence>
<keyword evidence="2" id="KW-0547">Nucleotide-binding</keyword>
<comment type="caution">
    <text evidence="4">The sequence shown here is derived from an EMBL/GenBank/DDBJ whole genome shotgun (WGS) entry which is preliminary data.</text>
</comment>